<dbReference type="AlphaFoldDB" id="A0A1Q9ECJ3"/>
<reference evidence="1 2" key="1">
    <citation type="submission" date="2016-02" db="EMBL/GenBank/DDBJ databases">
        <title>Genome analysis of coral dinoflagellate symbionts highlights evolutionary adaptations to a symbiotic lifestyle.</title>
        <authorList>
            <person name="Aranda M."/>
            <person name="Li Y."/>
            <person name="Liew Y.J."/>
            <person name="Baumgarten S."/>
            <person name="Simakov O."/>
            <person name="Wilson M."/>
            <person name="Piel J."/>
            <person name="Ashoor H."/>
            <person name="Bougouffa S."/>
            <person name="Bajic V.B."/>
            <person name="Ryu T."/>
            <person name="Ravasi T."/>
            <person name="Bayer T."/>
            <person name="Micklem G."/>
            <person name="Kim H."/>
            <person name="Bhak J."/>
            <person name="Lajeunesse T.C."/>
            <person name="Voolstra C.R."/>
        </authorList>
    </citation>
    <scope>NUCLEOTIDE SEQUENCE [LARGE SCALE GENOMIC DNA]</scope>
    <source>
        <strain evidence="1 2">CCMP2467</strain>
    </source>
</reference>
<dbReference type="Gene3D" id="3.40.50.150">
    <property type="entry name" value="Vaccinia Virus protein VP39"/>
    <property type="match status" value="1"/>
</dbReference>
<evidence type="ECO:0000313" key="1">
    <source>
        <dbReference type="EMBL" id="OLQ05143.1"/>
    </source>
</evidence>
<protein>
    <submittedName>
        <fullName evidence="1">Uncharacterized protein</fullName>
    </submittedName>
</protein>
<organism evidence="1 2">
    <name type="scientific">Symbiodinium microadriaticum</name>
    <name type="common">Dinoflagellate</name>
    <name type="synonym">Zooxanthella microadriatica</name>
    <dbReference type="NCBI Taxonomy" id="2951"/>
    <lineage>
        <taxon>Eukaryota</taxon>
        <taxon>Sar</taxon>
        <taxon>Alveolata</taxon>
        <taxon>Dinophyceae</taxon>
        <taxon>Suessiales</taxon>
        <taxon>Symbiodiniaceae</taxon>
        <taxon>Symbiodinium</taxon>
    </lineage>
</organism>
<dbReference type="EMBL" id="LSRX01000193">
    <property type="protein sequence ID" value="OLQ05143.1"/>
    <property type="molecule type" value="Genomic_DNA"/>
</dbReference>
<evidence type="ECO:0000313" key="2">
    <source>
        <dbReference type="Proteomes" id="UP000186817"/>
    </source>
</evidence>
<dbReference type="OrthoDB" id="443402at2759"/>
<keyword evidence="2" id="KW-1185">Reference proteome</keyword>
<proteinExistence type="predicted"/>
<comment type="caution">
    <text evidence="1">The sequence shown here is derived from an EMBL/GenBank/DDBJ whole genome shotgun (WGS) entry which is preliminary data.</text>
</comment>
<dbReference type="Proteomes" id="UP000186817">
    <property type="component" value="Unassembled WGS sequence"/>
</dbReference>
<name>A0A1Q9ECJ3_SYMMI</name>
<accession>A0A1Q9ECJ3</accession>
<sequence>MVLLWANLPIADSWLRAVFLSTRNLSFELVEGNLLQQPVDQVTVQQDPFHGQPCEAYLQHACKTILGRAEVECEIEPGTKCKAEEVELIQGDLLDADISQATHIFVSSLCFGEKLLALWLQAEVTRKLGREASALRCAATLTALPQSRAAGLRYRGSVFAEMTWTGVEGTRVWLYELQGKRDHP</sequence>
<dbReference type="InterPro" id="IPR029063">
    <property type="entry name" value="SAM-dependent_MTases_sf"/>
</dbReference>
<gene>
    <name evidence="1" type="ORF">AK812_SmicGene11704</name>
</gene>